<dbReference type="InterPro" id="IPR004146">
    <property type="entry name" value="DC1"/>
</dbReference>
<comment type="caution">
    <text evidence="3">The sequence shown here is derived from an EMBL/GenBank/DDBJ whole genome shotgun (WGS) entry which is preliminary data.</text>
</comment>
<keyword evidence="1" id="KW-0677">Repeat</keyword>
<keyword evidence="4" id="KW-1185">Reference proteome</keyword>
<dbReference type="Proteomes" id="UP001159364">
    <property type="component" value="Linkage Group LG04"/>
</dbReference>
<evidence type="ECO:0000256" key="1">
    <source>
        <dbReference type="ARBA" id="ARBA00022737"/>
    </source>
</evidence>
<dbReference type="InterPro" id="IPR053192">
    <property type="entry name" value="Vacuole_Formation_Reg"/>
</dbReference>
<dbReference type="AlphaFoldDB" id="A0AAV8TLF0"/>
<proteinExistence type="predicted"/>
<reference evidence="3 4" key="1">
    <citation type="submission" date="2021-09" db="EMBL/GenBank/DDBJ databases">
        <title>Genomic insights and catalytic innovation underlie evolution of tropane alkaloids biosynthesis.</title>
        <authorList>
            <person name="Wang Y.-J."/>
            <person name="Tian T."/>
            <person name="Huang J.-P."/>
            <person name="Huang S.-X."/>
        </authorList>
    </citation>
    <scope>NUCLEOTIDE SEQUENCE [LARGE SCALE GENOMIC DNA]</scope>
    <source>
        <strain evidence="3">KIB-2018</strain>
        <tissue evidence="3">Leaf</tissue>
    </source>
</reference>
<evidence type="ECO:0000313" key="4">
    <source>
        <dbReference type="Proteomes" id="UP001159364"/>
    </source>
</evidence>
<dbReference type="EMBL" id="JAIWQS010000004">
    <property type="protein sequence ID" value="KAJ8767105.1"/>
    <property type="molecule type" value="Genomic_DNA"/>
</dbReference>
<evidence type="ECO:0000259" key="2">
    <source>
        <dbReference type="Pfam" id="PF03107"/>
    </source>
</evidence>
<evidence type="ECO:0000313" key="3">
    <source>
        <dbReference type="EMBL" id="KAJ8767105.1"/>
    </source>
</evidence>
<dbReference type="InterPro" id="IPR046349">
    <property type="entry name" value="C1-like_sf"/>
</dbReference>
<name>A0AAV8TLF0_9ROSI</name>
<feature type="domain" description="DC1" evidence="2">
    <location>
        <begin position="192"/>
        <end position="242"/>
    </location>
</feature>
<dbReference type="PANTHER" id="PTHR32410:SF203">
    <property type="entry name" value="CYSTEINE_HISTIDINE-RICH C1 DOMAIN FAMILY PROTEIN"/>
    <property type="match status" value="1"/>
</dbReference>
<protein>
    <recommendedName>
        <fullName evidence="2">DC1 domain-containing protein</fullName>
    </recommendedName>
</protein>
<dbReference type="Pfam" id="PF03107">
    <property type="entry name" value="C1_2"/>
    <property type="match status" value="2"/>
</dbReference>
<gene>
    <name evidence="3" type="ORF">K2173_012763</name>
</gene>
<dbReference type="SUPFAM" id="SSF57889">
    <property type="entry name" value="Cysteine-rich domain"/>
    <property type="match status" value="3"/>
</dbReference>
<dbReference type="PANTHER" id="PTHR32410">
    <property type="entry name" value="CYSTEINE/HISTIDINE-RICH C1 DOMAIN FAMILY PROTEIN"/>
    <property type="match status" value="1"/>
</dbReference>
<sequence length="262" mass="30155">MCAQTIPSIGNHFPNLNDNGSKVGFSHFSHDHKLRFAFIPKKLEVDCSACWLLISGPTYCCYTCYFFLHESCFDELKPQYIQHPFHIQHPLHFKARVGICNACTTFSDIGYECAEGDFKLDIKCAKYLTSGLQHKCHEHKLFCFVVEDINGHVECCKHCYQMCNASFYRCLECDLNIHIECIPIPKNVKSVCHVHPLTLILDSITKKGQDEYYCHACENLRNPKHAAYYCKKCYYTAHIGCVLGEVRFVLQSFLDFALSIDH</sequence>
<organism evidence="3 4">
    <name type="scientific">Erythroxylum novogranatense</name>
    <dbReference type="NCBI Taxonomy" id="1862640"/>
    <lineage>
        <taxon>Eukaryota</taxon>
        <taxon>Viridiplantae</taxon>
        <taxon>Streptophyta</taxon>
        <taxon>Embryophyta</taxon>
        <taxon>Tracheophyta</taxon>
        <taxon>Spermatophyta</taxon>
        <taxon>Magnoliopsida</taxon>
        <taxon>eudicotyledons</taxon>
        <taxon>Gunneridae</taxon>
        <taxon>Pentapetalae</taxon>
        <taxon>rosids</taxon>
        <taxon>fabids</taxon>
        <taxon>Malpighiales</taxon>
        <taxon>Erythroxylaceae</taxon>
        <taxon>Erythroxylum</taxon>
    </lineage>
</organism>
<accession>A0AAV8TLF0</accession>
<feature type="domain" description="DC1" evidence="2">
    <location>
        <begin position="28"/>
        <end position="72"/>
    </location>
</feature>